<comment type="caution">
    <text evidence="6">The sequence shown here is derived from an EMBL/GenBank/DDBJ whole genome shotgun (WGS) entry which is preliminary data.</text>
</comment>
<dbReference type="RefSeq" id="WP_052222533.1">
    <property type="nucleotide sequence ID" value="NZ_LHUR01000042.1"/>
</dbReference>
<dbReference type="STRING" id="36844.SAMN04488501_101424"/>
<keyword evidence="2 4" id="KW-0597">Phosphoprotein</keyword>
<evidence type="ECO:0000313" key="6">
    <source>
        <dbReference type="EMBL" id="KOA18181.1"/>
    </source>
</evidence>
<dbReference type="InterPro" id="IPR050595">
    <property type="entry name" value="Bact_response_regulator"/>
</dbReference>
<evidence type="ECO:0000259" key="5">
    <source>
        <dbReference type="PROSITE" id="PS50110"/>
    </source>
</evidence>
<dbReference type="PROSITE" id="PS50110">
    <property type="entry name" value="RESPONSE_REGULATORY"/>
    <property type="match status" value="1"/>
</dbReference>
<dbReference type="EMBL" id="LHUR01000042">
    <property type="protein sequence ID" value="KOA18181.1"/>
    <property type="molecule type" value="Genomic_DNA"/>
</dbReference>
<dbReference type="InterPro" id="IPR019734">
    <property type="entry name" value="TPR_rpt"/>
</dbReference>
<dbReference type="PANTHER" id="PTHR44591:SF3">
    <property type="entry name" value="RESPONSE REGULATORY DOMAIN-CONTAINING PROTEIN"/>
    <property type="match status" value="1"/>
</dbReference>
<dbReference type="Proteomes" id="UP000037043">
    <property type="component" value="Unassembled WGS sequence"/>
</dbReference>
<dbReference type="Pfam" id="PF13181">
    <property type="entry name" value="TPR_8"/>
    <property type="match status" value="1"/>
</dbReference>
<dbReference type="PATRIC" id="fig|1121318.3.peg.3073"/>
<dbReference type="PANTHER" id="PTHR44591">
    <property type="entry name" value="STRESS RESPONSE REGULATOR PROTEIN 1"/>
    <property type="match status" value="1"/>
</dbReference>
<feature type="domain" description="Response regulatory" evidence="5">
    <location>
        <begin position="3"/>
        <end position="117"/>
    </location>
</feature>
<evidence type="ECO:0000256" key="3">
    <source>
        <dbReference type="ARBA" id="ARBA00024867"/>
    </source>
</evidence>
<evidence type="ECO:0000256" key="2">
    <source>
        <dbReference type="ARBA" id="ARBA00022553"/>
    </source>
</evidence>
<dbReference type="Pfam" id="PF00072">
    <property type="entry name" value="Response_reg"/>
    <property type="match status" value="1"/>
</dbReference>
<dbReference type="GO" id="GO:0016740">
    <property type="term" value="F:transferase activity"/>
    <property type="evidence" value="ECO:0007669"/>
    <property type="project" value="UniProtKB-KW"/>
</dbReference>
<keyword evidence="6" id="KW-0808">Transferase</keyword>
<evidence type="ECO:0000313" key="7">
    <source>
        <dbReference type="Proteomes" id="UP000037043"/>
    </source>
</evidence>
<dbReference type="Gene3D" id="1.25.40.10">
    <property type="entry name" value="Tetratricopeptide repeat domain"/>
    <property type="match status" value="1"/>
</dbReference>
<dbReference type="AlphaFoldDB" id="A0A0L6Z5F1"/>
<dbReference type="SMART" id="SM00448">
    <property type="entry name" value="REC"/>
    <property type="match status" value="1"/>
</dbReference>
<reference evidence="7" key="1">
    <citation type="submission" date="2015-08" db="EMBL/GenBank/DDBJ databases">
        <title>Genome sequence of the strict anaerobe Clostridium homopropionicum LuHBu1 (DSM 5847T).</title>
        <authorList>
            <person name="Poehlein A."/>
            <person name="Beck M."/>
            <person name="Schiel-Bengelsdorf B."/>
            <person name="Bengelsdorf F.R."/>
            <person name="Daniel R."/>
            <person name="Duerre P."/>
        </authorList>
    </citation>
    <scope>NUCLEOTIDE SEQUENCE [LARGE SCALE GENOMIC DNA]</scope>
    <source>
        <strain evidence="7">DSM 5847</strain>
    </source>
</reference>
<proteinExistence type="predicted"/>
<dbReference type="SUPFAM" id="SSF52172">
    <property type="entry name" value="CheY-like"/>
    <property type="match status" value="1"/>
</dbReference>
<comment type="function">
    <text evidence="3">May play the central regulatory role in sporulation. It may be an element of the effector pathway responsible for the activation of sporulation genes in response to nutritional stress. Spo0A may act in concert with spo0H (a sigma factor) to control the expression of some genes that are critical to the sporulation process.</text>
</comment>
<organism evidence="6 7">
    <name type="scientific">Clostridium homopropionicum DSM 5847</name>
    <dbReference type="NCBI Taxonomy" id="1121318"/>
    <lineage>
        <taxon>Bacteria</taxon>
        <taxon>Bacillati</taxon>
        <taxon>Bacillota</taxon>
        <taxon>Clostridia</taxon>
        <taxon>Eubacteriales</taxon>
        <taxon>Clostridiaceae</taxon>
        <taxon>Clostridium</taxon>
    </lineage>
</organism>
<keyword evidence="7" id="KW-1185">Reference proteome</keyword>
<feature type="modified residue" description="4-aspartylphosphate" evidence="4">
    <location>
        <position position="52"/>
    </location>
</feature>
<gene>
    <name evidence="6" type="primary">spo0F</name>
    <name evidence="6" type="ORF">CLHOM_30570</name>
</gene>
<name>A0A0L6Z5F1_9CLOT</name>
<dbReference type="SUPFAM" id="SSF48452">
    <property type="entry name" value="TPR-like"/>
    <property type="match status" value="1"/>
</dbReference>
<dbReference type="GO" id="GO:0000160">
    <property type="term" value="P:phosphorelay signal transduction system"/>
    <property type="evidence" value="ECO:0007669"/>
    <property type="project" value="InterPro"/>
</dbReference>
<dbReference type="InterPro" id="IPR001789">
    <property type="entry name" value="Sig_transdc_resp-reg_receiver"/>
</dbReference>
<dbReference type="CDD" id="cd00156">
    <property type="entry name" value="REC"/>
    <property type="match status" value="1"/>
</dbReference>
<evidence type="ECO:0000256" key="1">
    <source>
        <dbReference type="ARBA" id="ARBA00018672"/>
    </source>
</evidence>
<protein>
    <recommendedName>
        <fullName evidence="1">Stage 0 sporulation protein A homolog</fullName>
    </recommendedName>
</protein>
<sequence>MKKALVVDDTKSIRLLLTTCLETMGYEVSSAVNGEEALNLFQSTDYDIAFIDIKMPEISGTEVLRRIRSLGNQVPVVIMTAFGTVKNAVECTKLNAVAYLQKPFTADKIRAVLSEINTSRNNATEIESCLNKSKEYLELGRINEAYSLLKNVLSINPSCGECYKLIGKVHEIEGNLHEAKRFYDISNLFDK</sequence>
<dbReference type="InterPro" id="IPR011006">
    <property type="entry name" value="CheY-like_superfamily"/>
</dbReference>
<evidence type="ECO:0000256" key="4">
    <source>
        <dbReference type="PROSITE-ProRule" id="PRU00169"/>
    </source>
</evidence>
<accession>A0A0L6Z5F1</accession>
<dbReference type="InterPro" id="IPR011990">
    <property type="entry name" value="TPR-like_helical_dom_sf"/>
</dbReference>
<dbReference type="Gene3D" id="3.40.50.2300">
    <property type="match status" value="1"/>
</dbReference>